<dbReference type="NCBIfam" id="NF033625">
    <property type="entry name" value="HpxZ"/>
    <property type="match status" value="1"/>
</dbReference>
<name>A0A067Z700_GLUOY</name>
<sequence>MTSSGFPLLNDPDILREITALSDRYERALGENELQELDRLFYDGPETVRYGVGENLYGFDEIKAFRRNRTGGSPPREVLRRVITVIGRDVATVDLEFRRIGAERIGRQSQTWFRTPEGWKIIAAHVSLMGTGS</sequence>
<dbReference type="HOGENOM" id="CLU_128775_0_0_5"/>
<dbReference type="Proteomes" id="UP000031656">
    <property type="component" value="Chromosome"/>
</dbReference>
<dbReference type="InterPro" id="IPR024507">
    <property type="entry name" value="AtzH-like"/>
</dbReference>
<dbReference type="RefSeq" id="WP_041112313.1">
    <property type="nucleotide sequence ID" value="NZ_CP004373.1"/>
</dbReference>
<evidence type="ECO:0000313" key="1">
    <source>
        <dbReference type="EMBL" id="AHK72129.1"/>
    </source>
</evidence>
<dbReference type="AlphaFoldDB" id="A0A067Z700"/>
<dbReference type="GeneID" id="56906484"/>
<protein>
    <submittedName>
        <fullName evidence="1">DUF3225 family protein</fullName>
    </submittedName>
</protein>
<organism evidence="1 2">
    <name type="scientific">Gluconobacter oxydans DSM 3504</name>
    <dbReference type="NCBI Taxonomy" id="1288313"/>
    <lineage>
        <taxon>Bacteria</taxon>
        <taxon>Pseudomonadati</taxon>
        <taxon>Pseudomonadota</taxon>
        <taxon>Alphaproteobacteria</taxon>
        <taxon>Acetobacterales</taxon>
        <taxon>Acetobacteraceae</taxon>
        <taxon>Gluconobacter</taxon>
    </lineage>
</organism>
<gene>
    <name evidence="1" type="ORF">GLS_c22580</name>
</gene>
<accession>A0A067Z700</accession>
<dbReference type="EMBL" id="CP004373">
    <property type="protein sequence ID" value="AHK72129.1"/>
    <property type="molecule type" value="Genomic_DNA"/>
</dbReference>
<proteinExistence type="predicted"/>
<evidence type="ECO:0000313" key="2">
    <source>
        <dbReference type="Proteomes" id="UP000031656"/>
    </source>
</evidence>
<dbReference type="SUPFAM" id="SSF54427">
    <property type="entry name" value="NTF2-like"/>
    <property type="match status" value="1"/>
</dbReference>
<reference evidence="1 2" key="1">
    <citation type="journal article" date="2015" name="Appl. Microbiol. Biotechnol.">
        <title>The consequence of an additional NADH dehydrogenase paralog on the growth of Gluconobacter oxydans DSM3504.</title>
        <authorList>
            <person name="Kostner D."/>
            <person name="Luchterhand B."/>
            <person name="Junker A."/>
            <person name="Volland S."/>
            <person name="Daniel R."/>
            <person name="Buchs J."/>
            <person name="Liebl W."/>
            <person name="Ehrenreich A."/>
        </authorList>
    </citation>
    <scope>NUCLEOTIDE SEQUENCE [LARGE SCALE GENOMIC DNA]</scope>
    <source>
        <strain evidence="1">DSM 3504</strain>
    </source>
</reference>
<dbReference type="Pfam" id="PF11533">
    <property type="entry name" value="AtzH-like"/>
    <property type="match status" value="1"/>
</dbReference>
<dbReference type="KEGG" id="goy:GLS_c22580"/>
<dbReference type="Gene3D" id="3.10.450.50">
    <property type="match status" value="1"/>
</dbReference>
<dbReference type="InterPro" id="IPR032710">
    <property type="entry name" value="NTF2-like_dom_sf"/>
</dbReference>